<protein>
    <submittedName>
        <fullName evidence="7">Pyruvate:ferredoxin (Flavodoxin) oxidoreductase</fullName>
    </submittedName>
</protein>
<keyword evidence="8" id="KW-1185">Reference proteome</keyword>
<dbReference type="CDD" id="cd07034">
    <property type="entry name" value="TPP_PYR_PFOR_IOR-alpha_like"/>
    <property type="match status" value="1"/>
</dbReference>
<dbReference type="InterPro" id="IPR002880">
    <property type="entry name" value="Pyrv_Fd/Flavodoxin_OxRdtase_N"/>
</dbReference>
<evidence type="ECO:0000256" key="1">
    <source>
        <dbReference type="ARBA" id="ARBA00009032"/>
    </source>
</evidence>
<dbReference type="PROSITE" id="PS00198">
    <property type="entry name" value="4FE4S_FER_1"/>
    <property type="match status" value="1"/>
</dbReference>
<dbReference type="SMART" id="SM00890">
    <property type="entry name" value="EKR"/>
    <property type="match status" value="1"/>
</dbReference>
<comment type="caution">
    <text evidence="7">The sequence shown here is derived from an EMBL/GenBank/DDBJ whole genome shotgun (WGS) entry which is preliminary data.</text>
</comment>
<dbReference type="RefSeq" id="WP_216256086.1">
    <property type="nucleotide sequence ID" value="NZ_JAZHFS010000075.1"/>
</dbReference>
<dbReference type="NCBIfam" id="TIGR02176">
    <property type="entry name" value="pyruv_ox_red"/>
    <property type="match status" value="1"/>
</dbReference>
<dbReference type="InterPro" id="IPR033412">
    <property type="entry name" value="PFOR_II"/>
</dbReference>
<evidence type="ECO:0000313" key="7">
    <source>
        <dbReference type="EMBL" id="MEF2115449.1"/>
    </source>
</evidence>
<evidence type="ECO:0000259" key="6">
    <source>
        <dbReference type="PROSITE" id="PS51379"/>
    </source>
</evidence>
<dbReference type="InterPro" id="IPR050722">
    <property type="entry name" value="Pyruvate:ferred/Flavod_OxRd"/>
</dbReference>
<dbReference type="PANTHER" id="PTHR32154:SF0">
    <property type="entry name" value="PYRUVATE-FLAVODOXIN OXIDOREDUCTASE-RELATED"/>
    <property type="match status" value="1"/>
</dbReference>
<dbReference type="InterPro" id="IPR011895">
    <property type="entry name" value="Pyrv_flavodox_OxRed"/>
</dbReference>
<feature type="domain" description="4Fe-4S ferredoxin-type" evidence="6">
    <location>
        <begin position="605"/>
        <end position="634"/>
    </location>
</feature>
<dbReference type="EMBL" id="JAZHFS010000075">
    <property type="protein sequence ID" value="MEF2115449.1"/>
    <property type="molecule type" value="Genomic_DNA"/>
</dbReference>
<feature type="non-terminal residue" evidence="7">
    <location>
        <position position="1"/>
    </location>
</feature>
<reference evidence="7 8" key="1">
    <citation type="submission" date="2023-11" db="EMBL/GenBank/DDBJ databases">
        <title>Draft genome sequence of a psychrophilic Clostridium strain from permafrost water brine.</title>
        <authorList>
            <person name="Shcherbakova V.A."/>
            <person name="Trubitsyn V.E."/>
            <person name="Zakharyuk A.G."/>
        </authorList>
    </citation>
    <scope>NUCLEOTIDE SEQUENCE [LARGE SCALE GENOMIC DNA]</scope>
    <source>
        <strain evidence="7 8">14F</strain>
    </source>
</reference>
<dbReference type="InterPro" id="IPR019456">
    <property type="entry name" value="Pyrv-flavodox_OxRtase_EKR"/>
</dbReference>
<dbReference type="PROSITE" id="PS51379">
    <property type="entry name" value="4FE4S_FER_2"/>
    <property type="match status" value="1"/>
</dbReference>
<dbReference type="Pfam" id="PF17147">
    <property type="entry name" value="PFOR_II"/>
    <property type="match status" value="1"/>
</dbReference>
<comment type="similarity">
    <text evidence="1">Belongs to the pyruvate:ferredoxin/flavodoxin oxidoreductase family.</text>
</comment>
<dbReference type="Pfam" id="PF01558">
    <property type="entry name" value="POR"/>
    <property type="match status" value="1"/>
</dbReference>
<keyword evidence="3" id="KW-0560">Oxidoreductase</keyword>
<feature type="non-terminal residue" evidence="7">
    <location>
        <position position="663"/>
    </location>
</feature>
<organism evidence="7 8">
    <name type="scientific">Clostridium frigoriphilum</name>
    <dbReference type="NCBI Taxonomy" id="443253"/>
    <lineage>
        <taxon>Bacteria</taxon>
        <taxon>Bacillati</taxon>
        <taxon>Bacillota</taxon>
        <taxon>Clostridia</taxon>
        <taxon>Eubacteriales</taxon>
        <taxon>Clostridiaceae</taxon>
        <taxon>Clostridium</taxon>
    </lineage>
</organism>
<dbReference type="InterPro" id="IPR019752">
    <property type="entry name" value="Pyrv/ketoisovalerate_OxRed_cat"/>
</dbReference>
<accession>A0ABU7UX81</accession>
<dbReference type="Pfam" id="PF10371">
    <property type="entry name" value="EKR"/>
    <property type="match status" value="1"/>
</dbReference>
<dbReference type="InterPro" id="IPR017900">
    <property type="entry name" value="4Fe4S_Fe_S_CS"/>
</dbReference>
<dbReference type="PANTHER" id="PTHR32154">
    <property type="entry name" value="PYRUVATE-FLAVODOXIN OXIDOREDUCTASE-RELATED"/>
    <property type="match status" value="1"/>
</dbReference>
<keyword evidence="5" id="KW-0411">Iron-sulfur</keyword>
<evidence type="ECO:0000313" key="8">
    <source>
        <dbReference type="Proteomes" id="UP001498469"/>
    </source>
</evidence>
<dbReference type="Proteomes" id="UP001498469">
    <property type="component" value="Unassembled WGS sequence"/>
</dbReference>
<evidence type="ECO:0000256" key="3">
    <source>
        <dbReference type="ARBA" id="ARBA00023002"/>
    </source>
</evidence>
<evidence type="ECO:0000256" key="2">
    <source>
        <dbReference type="ARBA" id="ARBA00022723"/>
    </source>
</evidence>
<dbReference type="Pfam" id="PF01855">
    <property type="entry name" value="POR_N"/>
    <property type="match status" value="1"/>
</dbReference>
<proteinExistence type="inferred from homology"/>
<keyword evidence="4" id="KW-0408">Iron</keyword>
<gene>
    <name evidence="7" type="primary">nifJ</name>
    <name evidence="7" type="ORF">SJI18_24585</name>
</gene>
<dbReference type="InterPro" id="IPR017896">
    <property type="entry name" value="4Fe4S_Fe-S-bd"/>
</dbReference>
<keyword evidence="2" id="KW-0479">Metal-binding</keyword>
<evidence type="ECO:0000256" key="4">
    <source>
        <dbReference type="ARBA" id="ARBA00023004"/>
    </source>
</evidence>
<evidence type="ECO:0000256" key="5">
    <source>
        <dbReference type="ARBA" id="ARBA00023014"/>
    </source>
</evidence>
<sequence length="663" mass="73551">GALTTSYTASQGLLLMIPTMYRIAGMLKPSVIHVAARSVATQAFSIFGEHSDVMACRQIGYAMLASSNVQEAMDLGAVAHLATIEGKVPFIHFFDGFRTSHEIQKIDCLDYNDLANLVDKDALEEFRKGALNPEHPVCKSTGQNPEIFFENREACNVYYDNLPAIVEKYMGKINELTGRNYKLFNYYGADDAKYVIMAMGSVNEAAKETVDYLNAKGEKVGLLEVHLYRPFSIDHFLRELPKTVEKIAVLDRTKEPGAVGEPLYQDVCSAYNEIADRPQIFAGRFGLGGKDTTPAHIVAIYENLKKKESKNHFTVGIVDDLTFHSIEIGESIDIVPKGTISCKFWGLGSDGTVGANKNSIKIIGDHTDKYVQAYFEYDGKKSGGITVSHLRFGDKEIRSTYLVKKANFIACHNQSYLKKYDMISDLNPGGIFLLNCNLTPEELETNLPYKFKKYAAKNKIKFYTIDATAIAKEIGLGSRTNTVLQAAFFKLANIIPTQEAVKYMKGTILKTYGKKGDKVINMNYAAVDKGIEGFVKVDVPQRWATDLEVNPEVVNENLPTFVKELLIPVNTHNADNVPVSTFKDMADGTVPAGTSKYEKRGIAIDVPVWIKENCIQCNQCSFVCPHASIRPFLASKDEASNAPSNFETIDAKGKGLEDYKYKV</sequence>
<keyword evidence="7" id="KW-0670">Pyruvate</keyword>
<name>A0ABU7UX81_9CLOT</name>
<dbReference type="Pfam" id="PF00037">
    <property type="entry name" value="Fer4"/>
    <property type="match status" value="1"/>
</dbReference>